<dbReference type="SUPFAM" id="SSF56574">
    <property type="entry name" value="Serpins"/>
    <property type="match status" value="1"/>
</dbReference>
<dbReference type="PANTHER" id="PTHR11461:SF211">
    <property type="entry name" value="GH10112P-RELATED"/>
    <property type="match status" value="1"/>
</dbReference>
<evidence type="ECO:0000313" key="5">
    <source>
        <dbReference type="Proteomes" id="UP001164746"/>
    </source>
</evidence>
<dbReference type="EMBL" id="CP111015">
    <property type="protein sequence ID" value="WAR02324.1"/>
    <property type="molecule type" value="Genomic_DNA"/>
</dbReference>
<evidence type="ECO:0000256" key="1">
    <source>
        <dbReference type="ARBA" id="ARBA00009500"/>
    </source>
</evidence>
<comment type="similarity">
    <text evidence="1 2">Belongs to the serpin family.</text>
</comment>
<sequence>MASRKRTVVSDSASEFSLDIYKAITSSSNNDNLFIAPTSIWIAMAMVNVGARNVTREQIEAALKLRFKDEEVMLDEFEKFSKVLNQGNRKSVKLQVANRLYPYSGGTILPKYISTISQHFGADVKPLDFESCSDESRISINNWVEEVTEQKIKNVLPDGSINSLTRLAIVNAIYFKGNWAMPFKRRNTRDHDFHLIDGGIVQVPMMTIVQEELKYGENSELGCKVLHLPYEGDGLTMVIILPTEIDGLLELETRLDSQALLKIIDDVFSRRVEVYLPKFKLESSFALSKTLSALGMVDAFSEEKADLSGMGTNLYVSNVFHKAFVDVNEKGSEAAAATAAEEKDRCPPPRPRKFKTDHPFLFLIWDFKLRAPLFIGRYMHPPSQSSSTHR</sequence>
<organism evidence="4 5">
    <name type="scientific">Mya arenaria</name>
    <name type="common">Soft-shell clam</name>
    <dbReference type="NCBI Taxonomy" id="6604"/>
    <lineage>
        <taxon>Eukaryota</taxon>
        <taxon>Metazoa</taxon>
        <taxon>Spiralia</taxon>
        <taxon>Lophotrochozoa</taxon>
        <taxon>Mollusca</taxon>
        <taxon>Bivalvia</taxon>
        <taxon>Autobranchia</taxon>
        <taxon>Heteroconchia</taxon>
        <taxon>Euheterodonta</taxon>
        <taxon>Imparidentia</taxon>
        <taxon>Neoheterodontei</taxon>
        <taxon>Myida</taxon>
        <taxon>Myoidea</taxon>
        <taxon>Myidae</taxon>
        <taxon>Mya</taxon>
    </lineage>
</organism>
<evidence type="ECO:0000259" key="3">
    <source>
        <dbReference type="SMART" id="SM00093"/>
    </source>
</evidence>
<dbReference type="Pfam" id="PF00079">
    <property type="entry name" value="Serpin"/>
    <property type="match status" value="1"/>
</dbReference>
<gene>
    <name evidence="4" type="ORF">MAR_008882</name>
</gene>
<dbReference type="InterPro" id="IPR000215">
    <property type="entry name" value="Serpin_fam"/>
</dbReference>
<protein>
    <submittedName>
        <fullName evidence="4">ILEU-like protein</fullName>
    </submittedName>
</protein>
<keyword evidence="5" id="KW-1185">Reference proteome</keyword>
<dbReference type="Gene3D" id="2.30.39.10">
    <property type="entry name" value="Alpha-1-antitrypsin, domain 1"/>
    <property type="match status" value="1"/>
</dbReference>
<dbReference type="CDD" id="cd00172">
    <property type="entry name" value="serpin"/>
    <property type="match status" value="1"/>
</dbReference>
<proteinExistence type="inferred from homology"/>
<dbReference type="Proteomes" id="UP001164746">
    <property type="component" value="Chromosome 4"/>
</dbReference>
<dbReference type="PANTHER" id="PTHR11461">
    <property type="entry name" value="SERINE PROTEASE INHIBITOR, SERPIN"/>
    <property type="match status" value="1"/>
</dbReference>
<reference evidence="4" key="1">
    <citation type="submission" date="2022-11" db="EMBL/GenBank/DDBJ databases">
        <title>Centuries of genome instability and evolution in soft-shell clam transmissible cancer (bioRxiv).</title>
        <authorList>
            <person name="Hart S.F.M."/>
            <person name="Yonemitsu M.A."/>
            <person name="Giersch R.M."/>
            <person name="Beal B.F."/>
            <person name="Arriagada G."/>
            <person name="Davis B.W."/>
            <person name="Ostrander E.A."/>
            <person name="Goff S.P."/>
            <person name="Metzger M.J."/>
        </authorList>
    </citation>
    <scope>NUCLEOTIDE SEQUENCE</scope>
    <source>
        <strain evidence="4">MELC-2E11</strain>
        <tissue evidence="4">Siphon/mantle</tissue>
    </source>
</reference>
<evidence type="ECO:0000256" key="2">
    <source>
        <dbReference type="RuleBase" id="RU000411"/>
    </source>
</evidence>
<dbReference type="InterPro" id="IPR042178">
    <property type="entry name" value="Serpin_sf_1"/>
</dbReference>
<name>A0ABY7DZF8_MYAAR</name>
<dbReference type="InterPro" id="IPR042185">
    <property type="entry name" value="Serpin_sf_2"/>
</dbReference>
<dbReference type="InterPro" id="IPR036186">
    <property type="entry name" value="Serpin_sf"/>
</dbReference>
<dbReference type="Gene3D" id="3.30.497.10">
    <property type="entry name" value="Antithrombin, subunit I, domain 2"/>
    <property type="match status" value="1"/>
</dbReference>
<evidence type="ECO:0000313" key="4">
    <source>
        <dbReference type="EMBL" id="WAR02324.1"/>
    </source>
</evidence>
<feature type="domain" description="Serpin" evidence="3">
    <location>
        <begin position="18"/>
        <end position="381"/>
    </location>
</feature>
<dbReference type="SMART" id="SM00093">
    <property type="entry name" value="SERPIN"/>
    <property type="match status" value="1"/>
</dbReference>
<dbReference type="InterPro" id="IPR023796">
    <property type="entry name" value="Serpin_dom"/>
</dbReference>
<accession>A0ABY7DZF8</accession>